<dbReference type="AlphaFoldDB" id="A0A3M8D017"/>
<evidence type="ECO:0000313" key="1">
    <source>
        <dbReference type="EMBL" id="RNB81228.1"/>
    </source>
</evidence>
<accession>A0A3M8D017</accession>
<keyword evidence="2" id="KW-1185">Reference proteome</keyword>
<gene>
    <name evidence="1" type="ORF">EDM56_26280</name>
</gene>
<protein>
    <submittedName>
        <fullName evidence="1">Uncharacterized protein</fullName>
    </submittedName>
</protein>
<proteinExistence type="predicted"/>
<name>A0A3M8D017_9BACL</name>
<dbReference type="EMBL" id="RHHQ01000023">
    <property type="protein sequence ID" value="RNB81228.1"/>
    <property type="molecule type" value="Genomic_DNA"/>
</dbReference>
<dbReference type="Proteomes" id="UP000271031">
    <property type="component" value="Unassembled WGS sequence"/>
</dbReference>
<reference evidence="1 2" key="1">
    <citation type="submission" date="2018-10" db="EMBL/GenBank/DDBJ databases">
        <title>Phylogenomics of Brevibacillus.</title>
        <authorList>
            <person name="Dunlap C."/>
        </authorList>
    </citation>
    <scope>NUCLEOTIDE SEQUENCE [LARGE SCALE GENOMIC DNA]</scope>
    <source>
        <strain evidence="1 2">JCM 15716</strain>
    </source>
</reference>
<organism evidence="1 2">
    <name type="scientific">Brevibacillus fluminis</name>
    <dbReference type="NCBI Taxonomy" id="511487"/>
    <lineage>
        <taxon>Bacteria</taxon>
        <taxon>Bacillati</taxon>
        <taxon>Bacillota</taxon>
        <taxon>Bacilli</taxon>
        <taxon>Bacillales</taxon>
        <taxon>Paenibacillaceae</taxon>
        <taxon>Brevibacillus</taxon>
    </lineage>
</organism>
<sequence>MEPSKRSNWMDGIAQYMNRTPSKDNLETSSWACYQYGKSMTATEYLEARPWKNKRPSIHVQSIREALG</sequence>
<evidence type="ECO:0000313" key="2">
    <source>
        <dbReference type="Proteomes" id="UP000271031"/>
    </source>
</evidence>
<comment type="caution">
    <text evidence="1">The sequence shown here is derived from an EMBL/GenBank/DDBJ whole genome shotgun (WGS) entry which is preliminary data.</text>
</comment>